<name>A0A4P6HRE1_9BACT</name>
<dbReference type="GO" id="GO:0008757">
    <property type="term" value="F:S-adenosylmethionine-dependent methyltransferase activity"/>
    <property type="evidence" value="ECO:0007669"/>
    <property type="project" value="InterPro"/>
</dbReference>
<keyword evidence="1 6" id="KW-0489">Methyltransferase</keyword>
<evidence type="ECO:0000256" key="1">
    <source>
        <dbReference type="ARBA" id="ARBA00022603"/>
    </source>
</evidence>
<keyword evidence="7" id="KW-1185">Reference proteome</keyword>
<keyword evidence="2 6" id="KW-0808">Transferase</keyword>
<keyword evidence="4" id="KW-0812">Transmembrane</keyword>
<evidence type="ECO:0000313" key="6">
    <source>
        <dbReference type="EMBL" id="QAZ68780.1"/>
    </source>
</evidence>
<dbReference type="CDD" id="cd02440">
    <property type="entry name" value="AdoMet_MTases"/>
    <property type="match status" value="1"/>
</dbReference>
<feature type="transmembrane region" description="Helical" evidence="4">
    <location>
        <begin position="164"/>
        <end position="189"/>
    </location>
</feature>
<evidence type="ECO:0000313" key="7">
    <source>
        <dbReference type="Proteomes" id="UP000293296"/>
    </source>
</evidence>
<dbReference type="InterPro" id="IPR029063">
    <property type="entry name" value="SAM-dependent_MTases_sf"/>
</dbReference>
<gene>
    <name evidence="6" type="ORF">C3Y92_16680</name>
</gene>
<dbReference type="KEGG" id="dcb:C3Y92_16680"/>
<protein>
    <submittedName>
        <fullName evidence="6">Class I SAM-dependent methyltransferase</fullName>
    </submittedName>
</protein>
<evidence type="ECO:0000256" key="4">
    <source>
        <dbReference type="SAM" id="Phobius"/>
    </source>
</evidence>
<sequence>MLEAEYAAMRQAEERHWWYLGLHDQVCRALARCRGLVSGPGRVLDAGCGTGKVLEIFADLQPVGLDLSATALSLARGRGDFPLVRASAVTLPFADAAFDVALSLDVLANVPPRDVPAAFAELYRVLAPGGALILNLVAFQALYAEHDRAVGVARRYRAGEVREMLAGAGFTLDILSYSNTLLFPAAALVRLARRRRRPDCQPVSDLTPLPGPLNAALAAVRRLENAAIVGKALAFPFGLSVFALARKPGRGVSGNFQRNAGKGL</sequence>
<keyword evidence="4" id="KW-1133">Transmembrane helix</keyword>
<dbReference type="PANTHER" id="PTHR43464">
    <property type="entry name" value="METHYLTRANSFERASE"/>
    <property type="match status" value="1"/>
</dbReference>
<keyword evidence="4" id="KW-0472">Membrane</keyword>
<evidence type="ECO:0000256" key="2">
    <source>
        <dbReference type="ARBA" id="ARBA00022679"/>
    </source>
</evidence>
<dbReference type="OrthoDB" id="5419754at2"/>
<reference evidence="6 7" key="1">
    <citation type="submission" date="2018-02" db="EMBL/GenBank/DDBJ databases">
        <title>Genome sequence of Desulfovibrio carbinolicus DSM 3852.</title>
        <authorList>
            <person name="Wilbanks E."/>
            <person name="Skennerton C.T."/>
            <person name="Orphan V.J."/>
        </authorList>
    </citation>
    <scope>NUCLEOTIDE SEQUENCE [LARGE SCALE GENOMIC DNA]</scope>
    <source>
        <strain evidence="6 7">DSM 3852</strain>
    </source>
</reference>
<proteinExistence type="predicted"/>
<evidence type="ECO:0000256" key="3">
    <source>
        <dbReference type="ARBA" id="ARBA00022691"/>
    </source>
</evidence>
<keyword evidence="3" id="KW-0949">S-adenosyl-L-methionine</keyword>
<dbReference type="SUPFAM" id="SSF53335">
    <property type="entry name" value="S-adenosyl-L-methionine-dependent methyltransferases"/>
    <property type="match status" value="1"/>
</dbReference>
<organism evidence="6 7">
    <name type="scientific">Solidesulfovibrio carbinolicus</name>
    <dbReference type="NCBI Taxonomy" id="296842"/>
    <lineage>
        <taxon>Bacteria</taxon>
        <taxon>Pseudomonadati</taxon>
        <taxon>Thermodesulfobacteriota</taxon>
        <taxon>Desulfovibrionia</taxon>
        <taxon>Desulfovibrionales</taxon>
        <taxon>Desulfovibrionaceae</taxon>
        <taxon>Solidesulfovibrio</taxon>
    </lineage>
</organism>
<dbReference type="GO" id="GO:0032259">
    <property type="term" value="P:methylation"/>
    <property type="evidence" value="ECO:0007669"/>
    <property type="project" value="UniProtKB-KW"/>
</dbReference>
<dbReference type="RefSeq" id="WP_129354553.1">
    <property type="nucleotide sequence ID" value="NZ_CP026538.1"/>
</dbReference>
<dbReference type="EMBL" id="CP026538">
    <property type="protein sequence ID" value="QAZ68780.1"/>
    <property type="molecule type" value="Genomic_DNA"/>
</dbReference>
<dbReference type="PANTHER" id="PTHR43464:SF19">
    <property type="entry name" value="UBIQUINONE BIOSYNTHESIS O-METHYLTRANSFERASE, MITOCHONDRIAL"/>
    <property type="match status" value="1"/>
</dbReference>
<dbReference type="Gene3D" id="3.40.50.150">
    <property type="entry name" value="Vaccinia Virus protein VP39"/>
    <property type="match status" value="1"/>
</dbReference>
<feature type="transmembrane region" description="Helical" evidence="4">
    <location>
        <begin position="122"/>
        <end position="144"/>
    </location>
</feature>
<accession>A0A4P6HRE1</accession>
<evidence type="ECO:0000259" key="5">
    <source>
        <dbReference type="Pfam" id="PF08241"/>
    </source>
</evidence>
<feature type="domain" description="Methyltransferase type 11" evidence="5">
    <location>
        <begin position="44"/>
        <end position="134"/>
    </location>
</feature>
<dbReference type="Proteomes" id="UP000293296">
    <property type="component" value="Chromosome"/>
</dbReference>
<dbReference type="Pfam" id="PF08241">
    <property type="entry name" value="Methyltransf_11"/>
    <property type="match status" value="1"/>
</dbReference>
<dbReference type="AlphaFoldDB" id="A0A4P6HRE1"/>
<dbReference type="InterPro" id="IPR013216">
    <property type="entry name" value="Methyltransf_11"/>
</dbReference>